<keyword evidence="3 4" id="KW-0408">Iron</keyword>
<dbReference type="InterPro" id="IPR013427">
    <property type="entry name" value="Haem-bd_dom_put"/>
</dbReference>
<keyword evidence="8" id="KW-1185">Reference proteome</keyword>
<dbReference type="GO" id="GO:0009055">
    <property type="term" value="F:electron transfer activity"/>
    <property type="evidence" value="ECO:0007669"/>
    <property type="project" value="InterPro"/>
</dbReference>
<evidence type="ECO:0000256" key="4">
    <source>
        <dbReference type="PROSITE-ProRule" id="PRU00433"/>
    </source>
</evidence>
<dbReference type="AlphaFoldDB" id="A0A517Y287"/>
<dbReference type="PANTHER" id="PTHR33546">
    <property type="entry name" value="LARGE, MULTIFUNCTIONAL SECRETED PROTEIN-RELATED"/>
    <property type="match status" value="1"/>
</dbReference>
<dbReference type="EMBL" id="CP036273">
    <property type="protein sequence ID" value="QDU23881.1"/>
    <property type="molecule type" value="Genomic_DNA"/>
</dbReference>
<dbReference type="NCBIfam" id="TIGR02603">
    <property type="entry name" value="CxxCH_TIGR02603"/>
    <property type="match status" value="1"/>
</dbReference>
<feature type="domain" description="Cytochrome c" evidence="6">
    <location>
        <begin position="806"/>
        <end position="943"/>
    </location>
</feature>
<dbReference type="Pfam" id="PF23500">
    <property type="entry name" value="DUF7133"/>
    <property type="match status" value="1"/>
</dbReference>
<dbReference type="InterPro" id="IPR009056">
    <property type="entry name" value="Cyt_c-like_dom"/>
</dbReference>
<keyword evidence="5" id="KW-0732">Signal</keyword>
<dbReference type="InterPro" id="IPR011042">
    <property type="entry name" value="6-blade_b-propeller_TolB-like"/>
</dbReference>
<reference evidence="7 8" key="1">
    <citation type="submission" date="2019-02" db="EMBL/GenBank/DDBJ databases">
        <title>Deep-cultivation of Planctomycetes and their phenomic and genomic characterization uncovers novel biology.</title>
        <authorList>
            <person name="Wiegand S."/>
            <person name="Jogler M."/>
            <person name="Boedeker C."/>
            <person name="Pinto D."/>
            <person name="Vollmers J."/>
            <person name="Rivas-Marin E."/>
            <person name="Kohn T."/>
            <person name="Peeters S.H."/>
            <person name="Heuer A."/>
            <person name="Rast P."/>
            <person name="Oberbeckmann S."/>
            <person name="Bunk B."/>
            <person name="Jeske O."/>
            <person name="Meyerdierks A."/>
            <person name="Storesund J.E."/>
            <person name="Kallscheuer N."/>
            <person name="Luecker S."/>
            <person name="Lage O.M."/>
            <person name="Pohl T."/>
            <person name="Merkel B.J."/>
            <person name="Hornburger P."/>
            <person name="Mueller R.-W."/>
            <person name="Bruemmer F."/>
            <person name="Labrenz M."/>
            <person name="Spormann A.M."/>
            <person name="Op den Camp H."/>
            <person name="Overmann J."/>
            <person name="Amann R."/>
            <person name="Jetten M.S.M."/>
            <person name="Mascher T."/>
            <person name="Medema M.H."/>
            <person name="Devos D.P."/>
            <person name="Kaster A.-K."/>
            <person name="Ovreas L."/>
            <person name="Rohde M."/>
            <person name="Galperin M.Y."/>
            <person name="Jogler C."/>
        </authorList>
    </citation>
    <scope>NUCLEOTIDE SEQUENCE [LARGE SCALE GENOMIC DNA]</scope>
    <source>
        <strain evidence="7 8">ETA_A1</strain>
    </source>
</reference>
<gene>
    <name evidence="7" type="ORF">ETAA1_58910</name>
</gene>
<protein>
    <submittedName>
        <fullName evidence="7">Cytochrome c</fullName>
    </submittedName>
</protein>
<evidence type="ECO:0000256" key="1">
    <source>
        <dbReference type="ARBA" id="ARBA00022617"/>
    </source>
</evidence>
<keyword evidence="2 4" id="KW-0479">Metal-binding</keyword>
<dbReference type="InterPro" id="IPR016024">
    <property type="entry name" value="ARM-type_fold"/>
</dbReference>
<dbReference type="NCBIfam" id="TIGR02604">
    <property type="entry name" value="Piru_Ver_Nterm"/>
    <property type="match status" value="1"/>
</dbReference>
<evidence type="ECO:0000256" key="2">
    <source>
        <dbReference type="ARBA" id="ARBA00022723"/>
    </source>
</evidence>
<dbReference type="GO" id="GO:0046872">
    <property type="term" value="F:metal ion binding"/>
    <property type="evidence" value="ECO:0007669"/>
    <property type="project" value="UniProtKB-KW"/>
</dbReference>
<dbReference type="PANTHER" id="PTHR33546:SF1">
    <property type="entry name" value="LARGE, MULTIFUNCTIONAL SECRETED PROTEIN"/>
    <property type="match status" value="1"/>
</dbReference>
<dbReference type="Gene3D" id="1.10.760.10">
    <property type="entry name" value="Cytochrome c-like domain"/>
    <property type="match status" value="1"/>
</dbReference>
<feature type="chain" id="PRO_5021766436" evidence="5">
    <location>
        <begin position="20"/>
        <end position="943"/>
    </location>
</feature>
<dbReference type="InterPro" id="IPR055557">
    <property type="entry name" value="DUF7133"/>
</dbReference>
<dbReference type="RefSeq" id="WP_202920495.1">
    <property type="nucleotide sequence ID" value="NZ_CP036273.1"/>
</dbReference>
<dbReference type="Gene3D" id="1.25.10.10">
    <property type="entry name" value="Leucine-rich Repeat Variant"/>
    <property type="match status" value="1"/>
</dbReference>
<dbReference type="InterPro" id="IPR011989">
    <property type="entry name" value="ARM-like"/>
</dbReference>
<accession>A0A517Y287</accession>
<dbReference type="SUPFAM" id="SSF50952">
    <property type="entry name" value="Soluble quinoprotein glucose dehydrogenase"/>
    <property type="match status" value="1"/>
</dbReference>
<feature type="signal peptide" evidence="5">
    <location>
        <begin position="1"/>
        <end position="19"/>
    </location>
</feature>
<dbReference type="InterPro" id="IPR013428">
    <property type="entry name" value="Membrane-bound_put_N"/>
</dbReference>
<dbReference type="InterPro" id="IPR011041">
    <property type="entry name" value="Quinoprot_gluc/sorb_DH_b-prop"/>
</dbReference>
<sequence precursor="true">MRPSLAAAAVVVILAVANAQPAPPAAPTAADPRLVVERFAAAPDIVQPIALDFDARGRLLVVESHTHFRPANYAGPKADRVRVLEDTDGDGRADKFTTFFEGTTATMDLAVHPDGSVYLATRNEVLRLRDTDGDGTADEKTRVAFLDTAGNYPHNGLAGLAFDARGDLIFGMGENLGAPYKLVGADGTTLTGGGEGGNLFRCTADGKQLRRMATGFWNPFGTGRDIFGRLIVADNDPDSSPPCRLLHAVEGGDYGFQFRYGRSGRHPFQAWNGELPGTLPFAAGTGESPCEVVCYESDGLPAEYRGDLLVPAWADHRVERYTPRAKGATVVAERRPFVQGGPAFHPSGLATAPDGSLFVSDWGSKEYTLHGKGAVWHVRWKDAKPAPRPADPKLALASPHRPARDAAARTLARDEAGRSFLRGQLKAADVRTRAAALDGLIAVNDGSTDLASVARTDAEPAVRAMAVRGLVARKADVAEFAADGVGAAVRAEAVAGLTGEATVPVLLKLLADADPFLRHAAVRQLARHPDLLVRLDRHPLTEDPKVRAGLLLVWRATGHADAVRALALFLADPDPDVRFLAAKWVADERLARYRPRVVEMMADPRIDPRGLTGLATALARIDNQPIDEDGLAKYFLDRLADPAAPAALRLAALRAVPAASKRLRTDTLVGFLRDPSAALRVEALRALKDRADPAAAAAARAVAADAKAPTAVRAQALVTLAAAGAPDADFLLGLAAGGDAVLSREAIRSLSGATLTPVQRGRLEPAAAGQAEREELAARVLGKPFHAGRPPATDTAAWLKRLDGPADAEAGRRVFEHPRVAGCARCHAADGRGAGVGPDLSRIGRTDRRWVVESIVQPSAAVAPHYQAWRVETLDGRSRTGLLVGTHLDESVYVDEKGERFRVRAGDEAGITPARGSLMPDGLLDGLTDQEARDLVAYLLSRK</sequence>
<dbReference type="PROSITE" id="PS51007">
    <property type="entry name" value="CYTC"/>
    <property type="match status" value="1"/>
</dbReference>
<organism evidence="7 8">
    <name type="scientific">Urbifossiella limnaea</name>
    <dbReference type="NCBI Taxonomy" id="2528023"/>
    <lineage>
        <taxon>Bacteria</taxon>
        <taxon>Pseudomonadati</taxon>
        <taxon>Planctomycetota</taxon>
        <taxon>Planctomycetia</taxon>
        <taxon>Gemmatales</taxon>
        <taxon>Gemmataceae</taxon>
        <taxon>Urbifossiella</taxon>
    </lineage>
</organism>
<evidence type="ECO:0000256" key="5">
    <source>
        <dbReference type="SAM" id="SignalP"/>
    </source>
</evidence>
<keyword evidence="1 4" id="KW-0349">Heme</keyword>
<dbReference type="InterPro" id="IPR036909">
    <property type="entry name" value="Cyt_c-like_dom_sf"/>
</dbReference>
<evidence type="ECO:0000259" key="6">
    <source>
        <dbReference type="PROSITE" id="PS51007"/>
    </source>
</evidence>
<dbReference type="Gene3D" id="2.120.10.30">
    <property type="entry name" value="TolB, C-terminal domain"/>
    <property type="match status" value="1"/>
</dbReference>
<dbReference type="GO" id="GO:0020037">
    <property type="term" value="F:heme binding"/>
    <property type="evidence" value="ECO:0007669"/>
    <property type="project" value="InterPro"/>
</dbReference>
<dbReference type="Proteomes" id="UP000319576">
    <property type="component" value="Chromosome"/>
</dbReference>
<dbReference type="SUPFAM" id="SSF48371">
    <property type="entry name" value="ARM repeat"/>
    <property type="match status" value="1"/>
</dbReference>
<dbReference type="KEGG" id="uli:ETAA1_58910"/>
<evidence type="ECO:0000256" key="3">
    <source>
        <dbReference type="ARBA" id="ARBA00023004"/>
    </source>
</evidence>
<proteinExistence type="predicted"/>
<name>A0A517Y287_9BACT</name>
<dbReference type="SUPFAM" id="SSF46626">
    <property type="entry name" value="Cytochrome c"/>
    <property type="match status" value="1"/>
</dbReference>
<evidence type="ECO:0000313" key="7">
    <source>
        <dbReference type="EMBL" id="QDU23881.1"/>
    </source>
</evidence>
<evidence type="ECO:0000313" key="8">
    <source>
        <dbReference type="Proteomes" id="UP000319576"/>
    </source>
</evidence>